<comment type="caution">
    <text evidence="8">The sequence shown here is derived from an EMBL/GenBank/DDBJ whole genome shotgun (WGS) entry which is preliminary data.</text>
</comment>
<dbReference type="PANTHER" id="PTHR43047">
    <property type="entry name" value="TWO-COMPONENT HISTIDINE PROTEIN KINASE"/>
    <property type="match status" value="1"/>
</dbReference>
<keyword evidence="9" id="KW-1185">Reference proteome</keyword>
<dbReference type="Pfam" id="PF02518">
    <property type="entry name" value="HATPase_c"/>
    <property type="match status" value="1"/>
</dbReference>
<proteinExistence type="predicted"/>
<dbReference type="PROSITE" id="PS50109">
    <property type="entry name" value="HIS_KIN"/>
    <property type="match status" value="1"/>
</dbReference>
<dbReference type="SUPFAM" id="SSF55874">
    <property type="entry name" value="ATPase domain of HSP90 chaperone/DNA topoisomerase II/histidine kinase"/>
    <property type="match status" value="1"/>
</dbReference>
<evidence type="ECO:0000256" key="2">
    <source>
        <dbReference type="ARBA" id="ARBA00012438"/>
    </source>
</evidence>
<dbReference type="Gene3D" id="3.30.565.10">
    <property type="entry name" value="Histidine kinase-like ATPase, C-terminal domain"/>
    <property type="match status" value="1"/>
</dbReference>
<dbReference type="InterPro" id="IPR005467">
    <property type="entry name" value="His_kinase_dom"/>
</dbReference>
<dbReference type="GO" id="GO:0000155">
    <property type="term" value="F:phosphorelay sensor kinase activity"/>
    <property type="evidence" value="ECO:0007669"/>
    <property type="project" value="InterPro"/>
</dbReference>
<feature type="transmembrane region" description="Helical" evidence="6">
    <location>
        <begin position="93"/>
        <end position="112"/>
    </location>
</feature>
<dbReference type="SMART" id="SM00387">
    <property type="entry name" value="HATPase_c"/>
    <property type="match status" value="1"/>
</dbReference>
<keyword evidence="5 8" id="KW-0418">Kinase</keyword>
<dbReference type="InterPro" id="IPR004358">
    <property type="entry name" value="Sig_transdc_His_kin-like_C"/>
</dbReference>
<sequence>MSKFNFQLPNGHPLKEKNTFWLALIGSPSMFSLESRIFHSLSIGMIIIAAIYVPYNLFAGLYIGSLSALIFGLFFFQQYYYSRIHGRLHNSTLFGLAGIIIFGVNYFSNSGISGSTDLIWPAYLLLVFAISPYHQHIKWLIVYLLCFLILHTVEYYYPFLIKHPFSAGKGQFIDRVTAFPMPVVAVYIIINFMRRSYDKERKAAEEKTIAVEISNAQILLQKNQLEESNQEKSKLMSIISHDLRAPLLNIQSYLVLLNENEIDSEMRPVLEKALLKSTNNAVDMFSNLLHWTKSQMEGSRVQLIEVNLFSVLEDTLEMEKIHALKKDISLNYSIPPQLMVIADVDMLQLVVRNLISNAVKFTLHGGHINIDAQLILNECKITVSDNGRGISQDKQENIFSIKSDPEFGTDNERGVGLGLVLCKEFIERQGGRIGFESHLGLGSSFFVFIPLKAD</sequence>
<evidence type="ECO:0000256" key="5">
    <source>
        <dbReference type="ARBA" id="ARBA00022777"/>
    </source>
</evidence>
<dbReference type="InterPro" id="IPR036890">
    <property type="entry name" value="HATPase_C_sf"/>
</dbReference>
<evidence type="ECO:0000313" key="8">
    <source>
        <dbReference type="EMBL" id="TCK85527.1"/>
    </source>
</evidence>
<gene>
    <name evidence="8" type="ORF">C8N28_0836</name>
</gene>
<feature type="transmembrane region" description="Helical" evidence="6">
    <location>
        <begin position="37"/>
        <end position="55"/>
    </location>
</feature>
<dbReference type="Proteomes" id="UP000294616">
    <property type="component" value="Unassembled WGS sequence"/>
</dbReference>
<feature type="transmembrane region" description="Helical" evidence="6">
    <location>
        <begin position="118"/>
        <end position="133"/>
    </location>
</feature>
<comment type="catalytic activity">
    <reaction evidence="1">
        <text>ATP + protein L-histidine = ADP + protein N-phospho-L-histidine.</text>
        <dbReference type="EC" id="2.7.13.3"/>
    </reaction>
</comment>
<feature type="transmembrane region" description="Helical" evidence="6">
    <location>
        <begin position="61"/>
        <end position="81"/>
    </location>
</feature>
<dbReference type="PRINTS" id="PR00344">
    <property type="entry name" value="BCTRLSENSOR"/>
</dbReference>
<feature type="transmembrane region" description="Helical" evidence="6">
    <location>
        <begin position="140"/>
        <end position="157"/>
    </location>
</feature>
<evidence type="ECO:0000256" key="4">
    <source>
        <dbReference type="ARBA" id="ARBA00022679"/>
    </source>
</evidence>
<dbReference type="OrthoDB" id="9810447at2"/>
<keyword evidence="3" id="KW-0597">Phosphoprotein</keyword>
<reference evidence="8 9" key="1">
    <citation type="submission" date="2019-03" db="EMBL/GenBank/DDBJ databases">
        <title>Genomic Encyclopedia of Archaeal and Bacterial Type Strains, Phase II (KMG-II): from individual species to whole genera.</title>
        <authorList>
            <person name="Goeker M."/>
        </authorList>
    </citation>
    <scope>NUCLEOTIDE SEQUENCE [LARGE SCALE GENOMIC DNA]</scope>
    <source>
        <strain evidence="8 9">DSM 22554</strain>
    </source>
</reference>
<dbReference type="RefSeq" id="WP_132221802.1">
    <property type="nucleotide sequence ID" value="NZ_SMGO01000001.1"/>
</dbReference>
<name>A0A4R1M2A7_9SPHI</name>
<dbReference type="AlphaFoldDB" id="A0A4R1M2A7"/>
<dbReference type="InterPro" id="IPR003594">
    <property type="entry name" value="HATPase_dom"/>
</dbReference>
<protein>
    <recommendedName>
        <fullName evidence="2">histidine kinase</fullName>
        <ecNumber evidence="2">2.7.13.3</ecNumber>
    </recommendedName>
</protein>
<dbReference type="Gene3D" id="1.10.287.130">
    <property type="match status" value="1"/>
</dbReference>
<dbReference type="InterPro" id="IPR003661">
    <property type="entry name" value="HisK_dim/P_dom"/>
</dbReference>
<dbReference type="SUPFAM" id="SSF47384">
    <property type="entry name" value="Homodimeric domain of signal transducing histidine kinase"/>
    <property type="match status" value="1"/>
</dbReference>
<dbReference type="GO" id="GO:0005886">
    <property type="term" value="C:plasma membrane"/>
    <property type="evidence" value="ECO:0007669"/>
    <property type="project" value="TreeGrafter"/>
</dbReference>
<keyword evidence="4" id="KW-0808">Transferase</keyword>
<evidence type="ECO:0000256" key="1">
    <source>
        <dbReference type="ARBA" id="ARBA00000085"/>
    </source>
</evidence>
<feature type="domain" description="Histidine kinase" evidence="7">
    <location>
        <begin position="238"/>
        <end position="453"/>
    </location>
</feature>
<evidence type="ECO:0000313" key="9">
    <source>
        <dbReference type="Proteomes" id="UP000294616"/>
    </source>
</evidence>
<dbReference type="EMBL" id="SMGO01000001">
    <property type="protein sequence ID" value="TCK85527.1"/>
    <property type="molecule type" value="Genomic_DNA"/>
</dbReference>
<dbReference type="EC" id="2.7.13.3" evidence="2"/>
<keyword evidence="6" id="KW-1133">Transmembrane helix</keyword>
<organism evidence="8 9">
    <name type="scientific">Albibacterium bauzanense</name>
    <dbReference type="NCBI Taxonomy" id="653929"/>
    <lineage>
        <taxon>Bacteria</taxon>
        <taxon>Pseudomonadati</taxon>
        <taxon>Bacteroidota</taxon>
        <taxon>Sphingobacteriia</taxon>
        <taxon>Sphingobacteriales</taxon>
        <taxon>Sphingobacteriaceae</taxon>
        <taxon>Albibacterium</taxon>
    </lineage>
</organism>
<evidence type="ECO:0000259" key="7">
    <source>
        <dbReference type="PROSITE" id="PS50109"/>
    </source>
</evidence>
<dbReference type="SMART" id="SM00388">
    <property type="entry name" value="HisKA"/>
    <property type="match status" value="1"/>
</dbReference>
<accession>A0A4R1M2A7</accession>
<dbReference type="PANTHER" id="PTHR43047:SF72">
    <property type="entry name" value="OSMOSENSING HISTIDINE PROTEIN KINASE SLN1"/>
    <property type="match status" value="1"/>
</dbReference>
<dbReference type="GO" id="GO:0009927">
    <property type="term" value="F:histidine phosphotransfer kinase activity"/>
    <property type="evidence" value="ECO:0007669"/>
    <property type="project" value="TreeGrafter"/>
</dbReference>
<keyword evidence="6" id="KW-0812">Transmembrane</keyword>
<feature type="transmembrane region" description="Helical" evidence="6">
    <location>
        <begin position="177"/>
        <end position="193"/>
    </location>
</feature>
<dbReference type="InterPro" id="IPR036097">
    <property type="entry name" value="HisK_dim/P_sf"/>
</dbReference>
<evidence type="ECO:0000256" key="3">
    <source>
        <dbReference type="ARBA" id="ARBA00022553"/>
    </source>
</evidence>
<evidence type="ECO:0000256" key="6">
    <source>
        <dbReference type="SAM" id="Phobius"/>
    </source>
</evidence>
<dbReference type="CDD" id="cd00082">
    <property type="entry name" value="HisKA"/>
    <property type="match status" value="1"/>
</dbReference>
<keyword evidence="6" id="KW-0472">Membrane</keyword>